<evidence type="ECO:0000256" key="3">
    <source>
        <dbReference type="SAM" id="MobiDB-lite"/>
    </source>
</evidence>
<evidence type="ECO:0000256" key="4">
    <source>
        <dbReference type="SAM" id="SignalP"/>
    </source>
</evidence>
<dbReference type="PANTHER" id="PTHR10003">
    <property type="entry name" value="SUPEROXIDE DISMUTASE CU-ZN -RELATED"/>
    <property type="match status" value="1"/>
</dbReference>
<evidence type="ECO:0000313" key="7">
    <source>
        <dbReference type="Proteomes" id="UP000321201"/>
    </source>
</evidence>
<comment type="caution">
    <text evidence="6">The sequence shown here is derived from an EMBL/GenBank/DDBJ whole genome shotgun (WGS) entry which is preliminary data.</text>
</comment>
<feature type="signal peptide" evidence="4">
    <location>
        <begin position="1"/>
        <end position="18"/>
    </location>
</feature>
<comment type="function">
    <text evidence="2">Destroys radicals which are normally produced within the cells and which are toxic to biological systems.</text>
</comment>
<dbReference type="Pfam" id="PF00080">
    <property type="entry name" value="Sod_Cu"/>
    <property type="match status" value="1"/>
</dbReference>
<feature type="region of interest" description="Disordered" evidence="3">
    <location>
        <begin position="72"/>
        <end position="112"/>
    </location>
</feature>
<dbReference type="InterPro" id="IPR018152">
    <property type="entry name" value="SOD_Cu/Zn_BS"/>
</dbReference>
<dbReference type="InterPro" id="IPR024134">
    <property type="entry name" value="SOD_Cu/Zn_/chaperone"/>
</dbReference>
<dbReference type="GO" id="GO:0004784">
    <property type="term" value="F:superoxide dismutase activity"/>
    <property type="evidence" value="ECO:0007669"/>
    <property type="project" value="UniProtKB-EC"/>
</dbReference>
<evidence type="ECO:0000313" key="6">
    <source>
        <dbReference type="EMBL" id="TXF12230.1"/>
    </source>
</evidence>
<dbReference type="Gene3D" id="2.60.40.200">
    <property type="entry name" value="Superoxide dismutase, copper/zinc binding domain"/>
    <property type="match status" value="1"/>
</dbReference>
<proteinExistence type="inferred from homology"/>
<keyword evidence="2" id="KW-0479">Metal-binding</keyword>
<organism evidence="6 7">
    <name type="scientific">Pelomicrobium methylotrophicum</name>
    <dbReference type="NCBI Taxonomy" id="2602750"/>
    <lineage>
        <taxon>Bacteria</taxon>
        <taxon>Pseudomonadati</taxon>
        <taxon>Pseudomonadota</taxon>
        <taxon>Hydrogenophilia</taxon>
        <taxon>Hydrogenophilia incertae sedis</taxon>
        <taxon>Pelomicrobium</taxon>
    </lineage>
</organism>
<dbReference type="PROSITE" id="PS51257">
    <property type="entry name" value="PROKAR_LIPOPROTEIN"/>
    <property type="match status" value="1"/>
</dbReference>
<dbReference type="CDD" id="cd00305">
    <property type="entry name" value="Cu-Zn_Superoxide_Dismutase"/>
    <property type="match status" value="1"/>
</dbReference>
<gene>
    <name evidence="6" type="ORF">FR698_06760</name>
</gene>
<dbReference type="PROSITE" id="PS00087">
    <property type="entry name" value="SOD_CU_ZN_1"/>
    <property type="match status" value="1"/>
</dbReference>
<feature type="chain" id="PRO_5023099914" description="Superoxide dismutase [Cu-Zn]" evidence="4">
    <location>
        <begin position="19"/>
        <end position="178"/>
    </location>
</feature>
<dbReference type="InterPro" id="IPR001424">
    <property type="entry name" value="SOD_Cu_Zn_dom"/>
</dbReference>
<keyword evidence="2" id="KW-0186">Copper</keyword>
<keyword evidence="2" id="KW-0560">Oxidoreductase</keyword>
<evidence type="ECO:0000256" key="1">
    <source>
        <dbReference type="ARBA" id="ARBA00010457"/>
    </source>
</evidence>
<keyword evidence="7" id="KW-1185">Reference proteome</keyword>
<feature type="compositionally biased region" description="Basic and acidic residues" evidence="3">
    <location>
        <begin position="97"/>
        <end position="106"/>
    </location>
</feature>
<dbReference type="EC" id="1.15.1.1" evidence="2"/>
<name>A0A5C7EL47_9PROT</name>
<sequence>MRTTLFAVAAALTLAACADLPLSGPSATAELKPLKGSGVTGTVNFTQKGSKVLVVASVKGLSPGLHGFHVHEKGDCSAPDGTSAGGHFNPHGKKHGGPHDAERHGGDLGNLNADASGNAKLTLEVDGLSIGSGPANIIGRSVIVHADPDDYKTQPTGNSGGRLACGVIVAAGGSRSGY</sequence>
<comment type="catalytic activity">
    <reaction evidence="2">
        <text>2 superoxide + 2 H(+) = H2O2 + O2</text>
        <dbReference type="Rhea" id="RHEA:20696"/>
        <dbReference type="ChEBI" id="CHEBI:15378"/>
        <dbReference type="ChEBI" id="CHEBI:15379"/>
        <dbReference type="ChEBI" id="CHEBI:16240"/>
        <dbReference type="ChEBI" id="CHEBI:18421"/>
        <dbReference type="EC" id="1.15.1.1"/>
    </reaction>
</comment>
<comment type="cofactor">
    <cofactor evidence="2">
        <name>Cu cation</name>
        <dbReference type="ChEBI" id="CHEBI:23378"/>
    </cofactor>
    <text evidence="2">Binds 1 copper ion per subunit.</text>
</comment>
<reference evidence="6 7" key="1">
    <citation type="submission" date="2019-08" db="EMBL/GenBank/DDBJ databases">
        <title>Pelomicrobium methylotrophicum gen. nov., sp. nov. a moderately thermophilic, facultatively anaerobic, lithoautotrophic and methylotrophic bacterium isolated from a terrestrial mud volcano.</title>
        <authorList>
            <person name="Slobodkina G.B."/>
            <person name="Merkel A.Y."/>
            <person name="Slobodkin A.I."/>
        </authorList>
    </citation>
    <scope>NUCLEOTIDE SEQUENCE [LARGE SCALE GENOMIC DNA]</scope>
    <source>
        <strain evidence="6 7">SM250</strain>
    </source>
</reference>
<dbReference type="AlphaFoldDB" id="A0A5C7EL47"/>
<dbReference type="InterPro" id="IPR036423">
    <property type="entry name" value="SOD-like_Cu/Zn_dom_sf"/>
</dbReference>
<comment type="similarity">
    <text evidence="1 2">Belongs to the Cu-Zn superoxide dismutase family.</text>
</comment>
<dbReference type="OrthoDB" id="5293043at2"/>
<evidence type="ECO:0000256" key="2">
    <source>
        <dbReference type="RuleBase" id="RU000393"/>
    </source>
</evidence>
<dbReference type="GO" id="GO:0005507">
    <property type="term" value="F:copper ion binding"/>
    <property type="evidence" value="ECO:0007669"/>
    <property type="project" value="InterPro"/>
</dbReference>
<dbReference type="RefSeq" id="WP_147799429.1">
    <property type="nucleotide sequence ID" value="NZ_VPFL01000007.1"/>
</dbReference>
<dbReference type="SUPFAM" id="SSF49329">
    <property type="entry name" value="Cu,Zn superoxide dismutase-like"/>
    <property type="match status" value="1"/>
</dbReference>
<comment type="cofactor">
    <cofactor evidence="2">
        <name>Zn(2+)</name>
        <dbReference type="ChEBI" id="CHEBI:29105"/>
    </cofactor>
    <text evidence="2">Binds 1 zinc ion per subunit.</text>
</comment>
<dbReference type="EMBL" id="VPFL01000007">
    <property type="protein sequence ID" value="TXF12230.1"/>
    <property type="molecule type" value="Genomic_DNA"/>
</dbReference>
<keyword evidence="2" id="KW-0862">Zinc</keyword>
<evidence type="ECO:0000259" key="5">
    <source>
        <dbReference type="Pfam" id="PF00080"/>
    </source>
</evidence>
<dbReference type="Proteomes" id="UP000321201">
    <property type="component" value="Unassembled WGS sequence"/>
</dbReference>
<dbReference type="InParanoid" id="A0A5C7EL47"/>
<dbReference type="FunCoup" id="A0A5C7EL47">
    <property type="interactions" value="60"/>
</dbReference>
<dbReference type="PROSITE" id="PS00332">
    <property type="entry name" value="SOD_CU_ZN_2"/>
    <property type="match status" value="1"/>
</dbReference>
<protein>
    <recommendedName>
        <fullName evidence="2">Superoxide dismutase [Cu-Zn]</fullName>
        <ecNumber evidence="2">1.15.1.1</ecNumber>
    </recommendedName>
</protein>
<accession>A0A5C7EL47</accession>
<keyword evidence="4" id="KW-0732">Signal</keyword>
<dbReference type="PRINTS" id="PR00068">
    <property type="entry name" value="CUZNDISMTASE"/>
</dbReference>
<feature type="domain" description="Superoxide dismutase copper/zinc binding" evidence="5">
    <location>
        <begin position="39"/>
        <end position="168"/>
    </location>
</feature>